<evidence type="ECO:0000313" key="3">
    <source>
        <dbReference type="Proteomes" id="UP000054097"/>
    </source>
</evidence>
<evidence type="ECO:0000256" key="1">
    <source>
        <dbReference type="SAM" id="MobiDB-lite"/>
    </source>
</evidence>
<reference evidence="3" key="2">
    <citation type="submission" date="2015-01" db="EMBL/GenBank/DDBJ databases">
        <title>Evolutionary Origins and Diversification of the Mycorrhizal Mutualists.</title>
        <authorList>
            <consortium name="DOE Joint Genome Institute"/>
            <consortium name="Mycorrhizal Genomics Consortium"/>
            <person name="Kohler A."/>
            <person name="Kuo A."/>
            <person name="Nagy L.G."/>
            <person name="Floudas D."/>
            <person name="Copeland A."/>
            <person name="Barry K.W."/>
            <person name="Cichocki N."/>
            <person name="Veneault-Fourrey C."/>
            <person name="LaButti K."/>
            <person name="Lindquist E.A."/>
            <person name="Lipzen A."/>
            <person name="Lundell T."/>
            <person name="Morin E."/>
            <person name="Murat C."/>
            <person name="Riley R."/>
            <person name="Ohm R."/>
            <person name="Sun H."/>
            <person name="Tunlid A."/>
            <person name="Henrissat B."/>
            <person name="Grigoriev I.V."/>
            <person name="Hibbett D.S."/>
            <person name="Martin F."/>
        </authorList>
    </citation>
    <scope>NUCLEOTIDE SEQUENCE [LARGE SCALE GENOMIC DNA]</scope>
    <source>
        <strain evidence="3">MAFF 305830</strain>
    </source>
</reference>
<keyword evidence="3" id="KW-1185">Reference proteome</keyword>
<organism evidence="2 3">
    <name type="scientific">Serendipita vermifera MAFF 305830</name>
    <dbReference type="NCBI Taxonomy" id="933852"/>
    <lineage>
        <taxon>Eukaryota</taxon>
        <taxon>Fungi</taxon>
        <taxon>Dikarya</taxon>
        <taxon>Basidiomycota</taxon>
        <taxon>Agaricomycotina</taxon>
        <taxon>Agaricomycetes</taxon>
        <taxon>Sebacinales</taxon>
        <taxon>Serendipitaceae</taxon>
        <taxon>Serendipita</taxon>
    </lineage>
</organism>
<feature type="region of interest" description="Disordered" evidence="1">
    <location>
        <begin position="1"/>
        <end position="22"/>
    </location>
</feature>
<gene>
    <name evidence="2" type="ORF">M408DRAFT_296623</name>
</gene>
<accession>A0A0C2XMW8</accession>
<dbReference type="HOGENOM" id="CLU_906628_0_0_1"/>
<sequence>MSLGISRGFVPGTKPPARSRRSNSIGMISRLRSAHSLNSSMGDISSTEEYSDSSIILTCGVTTWWYACMPYEGGRAVRIVLGLVNVNTLAGDISGPGTGAGACMSGTWAGISLIWEPVDDCVEDSPWELSLIGMRDLVNWSGGILVPLESREFLTFSIRTRSHPAGGYTPRGVHGATSFGFILSSCFFCCRLRRLLNKRNAIKRRQAAPMPAAIPAIFPVLLLLLDDAISVFDMLETEGPTTVVWSGPSVHDTFGAGIETRDPVLVAERVLFEEFWLAVKLILEVAPLVEAVAGPCDELGKVSFKSI</sequence>
<dbReference type="AlphaFoldDB" id="A0A0C2XMW8"/>
<dbReference type="Proteomes" id="UP000054097">
    <property type="component" value="Unassembled WGS sequence"/>
</dbReference>
<name>A0A0C2XMW8_SERVB</name>
<protein>
    <submittedName>
        <fullName evidence="2">Uncharacterized protein</fullName>
    </submittedName>
</protein>
<proteinExistence type="predicted"/>
<evidence type="ECO:0000313" key="2">
    <source>
        <dbReference type="EMBL" id="KIM30307.1"/>
    </source>
</evidence>
<dbReference type="EMBL" id="KN824285">
    <property type="protein sequence ID" value="KIM30307.1"/>
    <property type="molecule type" value="Genomic_DNA"/>
</dbReference>
<reference evidence="2 3" key="1">
    <citation type="submission" date="2014-04" db="EMBL/GenBank/DDBJ databases">
        <authorList>
            <consortium name="DOE Joint Genome Institute"/>
            <person name="Kuo A."/>
            <person name="Zuccaro A."/>
            <person name="Kohler A."/>
            <person name="Nagy L.G."/>
            <person name="Floudas D."/>
            <person name="Copeland A."/>
            <person name="Barry K.W."/>
            <person name="Cichocki N."/>
            <person name="Veneault-Fourrey C."/>
            <person name="LaButti K."/>
            <person name="Lindquist E.A."/>
            <person name="Lipzen A."/>
            <person name="Lundell T."/>
            <person name="Morin E."/>
            <person name="Murat C."/>
            <person name="Sun H."/>
            <person name="Tunlid A."/>
            <person name="Henrissat B."/>
            <person name="Grigoriev I.V."/>
            <person name="Hibbett D.S."/>
            <person name="Martin F."/>
            <person name="Nordberg H.P."/>
            <person name="Cantor M.N."/>
            <person name="Hua S.X."/>
        </authorList>
    </citation>
    <scope>NUCLEOTIDE SEQUENCE [LARGE SCALE GENOMIC DNA]</scope>
    <source>
        <strain evidence="2 3">MAFF 305830</strain>
    </source>
</reference>